<feature type="compositionally biased region" description="Basic and acidic residues" evidence="1">
    <location>
        <begin position="144"/>
        <end position="157"/>
    </location>
</feature>
<feature type="region of interest" description="Disordered" evidence="1">
    <location>
        <begin position="135"/>
        <end position="173"/>
    </location>
</feature>
<proteinExistence type="predicted"/>
<reference evidence="3" key="1">
    <citation type="submission" date="2016-10" db="EMBL/GenBank/DDBJ databases">
        <authorList>
            <person name="Varghese N."/>
            <person name="Submissions S."/>
        </authorList>
    </citation>
    <scope>NUCLEOTIDE SEQUENCE [LARGE SCALE GENOMIC DNA]</scope>
    <source>
        <strain evidence="3">DSM 22427</strain>
    </source>
</reference>
<protein>
    <submittedName>
        <fullName evidence="2">Uncharacterized protein</fullName>
    </submittedName>
</protein>
<gene>
    <name evidence="2" type="ORF">SAMN04488556_3097</name>
</gene>
<name>A0A1I6TGD4_9EURY</name>
<feature type="compositionally biased region" description="Polar residues" evidence="1">
    <location>
        <begin position="162"/>
        <end position="173"/>
    </location>
</feature>
<dbReference type="RefSeq" id="WP_245779468.1">
    <property type="nucleotide sequence ID" value="NZ_FOZS01000003.1"/>
</dbReference>
<accession>A0A1I6TGD4</accession>
<dbReference type="InterPro" id="IPR006311">
    <property type="entry name" value="TAT_signal"/>
</dbReference>
<dbReference type="EMBL" id="FOZS01000003">
    <property type="protein sequence ID" value="SFS88243.1"/>
    <property type="molecule type" value="Genomic_DNA"/>
</dbReference>
<feature type="region of interest" description="Disordered" evidence="1">
    <location>
        <begin position="1"/>
        <end position="21"/>
    </location>
</feature>
<dbReference type="PROSITE" id="PS51318">
    <property type="entry name" value="TAT"/>
    <property type="match status" value="1"/>
</dbReference>
<dbReference type="AlphaFoldDB" id="A0A1I6TGD4"/>
<sequence length="173" mass="18466">MPPKTYFEAATEDANDDGATTSRRTFGRIALGAAAGAVAVPTLTGQAAAHFESGLEIQIQPWCDKNEIEYDDCGVVLVAVEATSSFDPTDEPVRYRFGAPDVVRDGDGARPLNDGFECDVTGDGTDDLVLKFPVEDTGFDGDESSGRLEWERDDSGEHGLSGTDSVTLVESPW</sequence>
<organism evidence="2 3">
    <name type="scientific">Halostagnicola kamekurae</name>
    <dbReference type="NCBI Taxonomy" id="619731"/>
    <lineage>
        <taxon>Archaea</taxon>
        <taxon>Methanobacteriati</taxon>
        <taxon>Methanobacteriota</taxon>
        <taxon>Stenosarchaea group</taxon>
        <taxon>Halobacteria</taxon>
        <taxon>Halobacteriales</taxon>
        <taxon>Natrialbaceae</taxon>
        <taxon>Halostagnicola</taxon>
    </lineage>
</organism>
<evidence type="ECO:0000256" key="1">
    <source>
        <dbReference type="SAM" id="MobiDB-lite"/>
    </source>
</evidence>
<keyword evidence="3" id="KW-1185">Reference proteome</keyword>
<dbReference type="Proteomes" id="UP000199199">
    <property type="component" value="Unassembled WGS sequence"/>
</dbReference>
<evidence type="ECO:0000313" key="2">
    <source>
        <dbReference type="EMBL" id="SFS88243.1"/>
    </source>
</evidence>
<evidence type="ECO:0000313" key="3">
    <source>
        <dbReference type="Proteomes" id="UP000199199"/>
    </source>
</evidence>